<evidence type="ECO:0000313" key="3">
    <source>
        <dbReference type="EMBL" id="CAK0882936.1"/>
    </source>
</evidence>
<evidence type="ECO:0008006" key="5">
    <source>
        <dbReference type="Google" id="ProtNLM"/>
    </source>
</evidence>
<feature type="compositionally biased region" description="Pro residues" evidence="1">
    <location>
        <begin position="1"/>
        <end position="14"/>
    </location>
</feature>
<accession>A0ABN9W9Q5</accession>
<evidence type="ECO:0000313" key="4">
    <source>
        <dbReference type="Proteomes" id="UP001189429"/>
    </source>
</evidence>
<feature type="region of interest" description="Disordered" evidence="1">
    <location>
        <begin position="1"/>
        <end position="32"/>
    </location>
</feature>
<evidence type="ECO:0000256" key="1">
    <source>
        <dbReference type="SAM" id="MobiDB-lite"/>
    </source>
</evidence>
<feature type="non-terminal residue" evidence="3">
    <location>
        <position position="334"/>
    </location>
</feature>
<feature type="region of interest" description="Disordered" evidence="1">
    <location>
        <begin position="91"/>
        <end position="114"/>
    </location>
</feature>
<keyword evidence="4" id="KW-1185">Reference proteome</keyword>
<name>A0ABN9W9Q5_9DINO</name>
<evidence type="ECO:0000313" key="2">
    <source>
        <dbReference type="EMBL" id="CAK0852707.1"/>
    </source>
</evidence>
<reference evidence="3" key="1">
    <citation type="submission" date="2023-10" db="EMBL/GenBank/DDBJ databases">
        <authorList>
            <person name="Chen Y."/>
            <person name="Shah S."/>
            <person name="Dougan E. K."/>
            <person name="Thang M."/>
            <person name="Chan C."/>
        </authorList>
    </citation>
    <scope>NUCLEOTIDE SEQUENCE [LARGE SCALE GENOMIC DNA]</scope>
</reference>
<dbReference type="Proteomes" id="UP001189429">
    <property type="component" value="Unassembled WGS sequence"/>
</dbReference>
<dbReference type="EMBL" id="CAUYUJ010015336">
    <property type="protein sequence ID" value="CAK0852707.1"/>
    <property type="molecule type" value="Genomic_DNA"/>
</dbReference>
<organism evidence="3 4">
    <name type="scientific">Prorocentrum cordatum</name>
    <dbReference type="NCBI Taxonomy" id="2364126"/>
    <lineage>
        <taxon>Eukaryota</taxon>
        <taxon>Sar</taxon>
        <taxon>Alveolata</taxon>
        <taxon>Dinophyceae</taxon>
        <taxon>Prorocentrales</taxon>
        <taxon>Prorocentraceae</taxon>
        <taxon>Prorocentrum</taxon>
    </lineage>
</organism>
<sequence length="334" mass="35663">MAPPPADAPPPAAAPPIQVRLDGWPQPTSEGLRPRRRLLVGFAGEAFPYGRLVITAHPGGGSAWALTTDDDACEEDYRNDPDIVNVTFLDDAGRPSAPPRQLAHASRGPPPQAALPAAAANAEVQTQLLGWGKSPRDRLHQLEASSFQAVAACMLALGASAPLFVEWVASQRVASFRDEEIYLCASEVSDCRAMKPRFERGVRNRGFNDGVVQMFEEPGLDGSPKGPRVALGTATALRSQGRSAHECKLICEVLHALQRIDQCNPPSLAGAELLVRMGWAGTRGAGSTPDALMSYATNRLKDKAAIMKEKRKAIDESRHGGKGKPDKGRDVGGK</sequence>
<comment type="caution">
    <text evidence="3">The sequence shown here is derived from an EMBL/GenBank/DDBJ whole genome shotgun (WGS) entry which is preliminary data.</text>
</comment>
<feature type="region of interest" description="Disordered" evidence="1">
    <location>
        <begin position="306"/>
        <end position="334"/>
    </location>
</feature>
<gene>
    <name evidence="2" type="ORF">PCOR1329_LOCUS44414</name>
    <name evidence="3" type="ORF">PCOR1329_LOCUS65298</name>
</gene>
<proteinExistence type="predicted"/>
<protein>
    <recommendedName>
        <fullName evidence="5">RNA-directed RNA polymerase</fullName>
    </recommendedName>
</protein>
<dbReference type="EMBL" id="CAUYUJ010018355">
    <property type="protein sequence ID" value="CAK0882936.1"/>
    <property type="molecule type" value="Genomic_DNA"/>
</dbReference>